<keyword evidence="1" id="KW-1133">Transmembrane helix</keyword>
<keyword evidence="1" id="KW-0812">Transmembrane</keyword>
<dbReference type="AlphaFoldDB" id="A0A2K8SP45"/>
<dbReference type="Proteomes" id="UP000232003">
    <property type="component" value="Chromosome"/>
</dbReference>
<reference evidence="3 4" key="1">
    <citation type="submission" date="2017-11" db="EMBL/GenBank/DDBJ databases">
        <title>Complete genome of a free-living desiccation-tolerant cyanobacterium and its photosynthetic adaptation to extreme terrestrial habitat.</title>
        <authorList>
            <person name="Shang J."/>
        </authorList>
    </citation>
    <scope>NUCLEOTIDE SEQUENCE [LARGE SCALE GENOMIC DNA]</scope>
    <source>
        <strain evidence="3 4">CCNUN1</strain>
    </source>
</reference>
<feature type="domain" description="PH" evidence="2">
    <location>
        <begin position="1"/>
        <end position="21"/>
    </location>
</feature>
<keyword evidence="4" id="KW-1185">Reference proteome</keyword>
<evidence type="ECO:0000313" key="4">
    <source>
        <dbReference type="Proteomes" id="UP000232003"/>
    </source>
</evidence>
<proteinExistence type="predicted"/>
<feature type="transmembrane region" description="Helical" evidence="1">
    <location>
        <begin position="12"/>
        <end position="29"/>
    </location>
</feature>
<accession>A0A2K8SP45</accession>
<name>A0A2K8SP45_9NOSO</name>
<organism evidence="3 4">
    <name type="scientific">Nostoc flagelliforme CCNUN1</name>
    <dbReference type="NCBI Taxonomy" id="2038116"/>
    <lineage>
        <taxon>Bacteria</taxon>
        <taxon>Bacillati</taxon>
        <taxon>Cyanobacteriota</taxon>
        <taxon>Cyanophyceae</taxon>
        <taxon>Nostocales</taxon>
        <taxon>Nostocaceae</taxon>
        <taxon>Nostoc</taxon>
    </lineage>
</organism>
<dbReference type="InterPro" id="IPR001849">
    <property type="entry name" value="PH_domain"/>
</dbReference>
<dbReference type="KEGG" id="nfl:COO91_03129"/>
<sequence length="37" mass="4191">MSAENTEGVRNWVGAFAFVISAIAFVRELQKINYPNF</sequence>
<dbReference type="EMBL" id="CP024785">
    <property type="protein sequence ID" value="AUB37191.1"/>
    <property type="molecule type" value="Genomic_DNA"/>
</dbReference>
<dbReference type="PROSITE" id="PS50003">
    <property type="entry name" value="PH_DOMAIN"/>
    <property type="match status" value="1"/>
</dbReference>
<evidence type="ECO:0000256" key="1">
    <source>
        <dbReference type="SAM" id="Phobius"/>
    </source>
</evidence>
<protein>
    <submittedName>
        <fullName evidence="3">Pleckstriny domain</fullName>
    </submittedName>
</protein>
<keyword evidence="1" id="KW-0472">Membrane</keyword>
<gene>
    <name evidence="3" type="ORF">COO91_03129</name>
</gene>
<evidence type="ECO:0000259" key="2">
    <source>
        <dbReference type="PROSITE" id="PS50003"/>
    </source>
</evidence>
<evidence type="ECO:0000313" key="3">
    <source>
        <dbReference type="EMBL" id="AUB37191.1"/>
    </source>
</evidence>